<dbReference type="Proteomes" id="UP000245942">
    <property type="component" value="Unassembled WGS sequence"/>
</dbReference>
<protein>
    <recommendedName>
        <fullName evidence="2">GYF domain-containing protein</fullName>
    </recommendedName>
</protein>
<gene>
    <name evidence="3" type="ORF">BCV69DRAFT_285681</name>
</gene>
<evidence type="ECO:0000259" key="2">
    <source>
        <dbReference type="PROSITE" id="PS50829"/>
    </source>
</evidence>
<evidence type="ECO:0000256" key="1">
    <source>
        <dbReference type="SAM" id="MobiDB-lite"/>
    </source>
</evidence>
<feature type="compositionally biased region" description="Acidic residues" evidence="1">
    <location>
        <begin position="91"/>
        <end position="108"/>
    </location>
</feature>
<feature type="region of interest" description="Disordered" evidence="1">
    <location>
        <begin position="391"/>
        <end position="460"/>
    </location>
</feature>
<feature type="compositionally biased region" description="Low complexity" evidence="1">
    <location>
        <begin position="554"/>
        <end position="571"/>
    </location>
</feature>
<dbReference type="PANTHER" id="PTHR13138">
    <property type="entry name" value="PROTEIN LIN1"/>
    <property type="match status" value="1"/>
</dbReference>
<feature type="region of interest" description="Disordered" evidence="1">
    <location>
        <begin position="1"/>
        <end position="279"/>
    </location>
</feature>
<evidence type="ECO:0000313" key="4">
    <source>
        <dbReference type="Proteomes" id="UP000245942"/>
    </source>
</evidence>
<dbReference type="GO" id="GO:0005682">
    <property type="term" value="C:U5 snRNP"/>
    <property type="evidence" value="ECO:0007669"/>
    <property type="project" value="InterPro"/>
</dbReference>
<accession>A0A316TWC9</accession>
<dbReference type="GeneID" id="37015204"/>
<sequence>MSSSSKRKLPLSATAGLSTSEQAGQPGGAPSTSSLKRSKVSFATDTGPLNDDGSLDTGKDADLTGTDLDLEEQDRKRNQQGRKGRVVTEGYDSEDSDEEEEEEEEEEQVNAAAQAGDGGEEDDDMFEVKDSSGQTGSKGATAAPTTAAGPTSGKGKGAERYLSLGEIEGQEFQSGPSGALSDESDDEDRDPDLELEDEDEDEDEEGDEENIEDDPVAAGERTPPLSPGGTTVLPRDLKTIRRQKGLKGKAARKQKGSAARGTSSNLPAGRPGEGKSQAQMDFDDAAMGFKLDGFNMKSEMTSGRFDEEGNYIPNAKDPLAQHDKWLEGNYSKKGIRAAREAKEKRESEARRREREEEMLAGAGGMEGVQMRLLEYMEKGESVLETLQRLGKEAKKVKDEAKKAGKQQQRRSNTQRRNGAAAAAVDDVPPVASTSSSTSNPAQNGHSQTQTSTPTPSSASTPSVIKAIETFTSLISMLMDQFSQVNIYEEEYEGLLRSVRKSGLVAEDWDPARSRGDEVEQEEADVHGGAAAAEPEAESGVLYEYRWSPSYLQATSTSTSTEDPSTETPVETFGPYDLPTLRAWREAGYFGDVGPQGRGMGTERILLRRVGGEAGGGGEWKSWSELLGDR</sequence>
<organism evidence="3 4">
    <name type="scientific">Pseudomicrostroma glucosiphilum</name>
    <dbReference type="NCBI Taxonomy" id="1684307"/>
    <lineage>
        <taxon>Eukaryota</taxon>
        <taxon>Fungi</taxon>
        <taxon>Dikarya</taxon>
        <taxon>Basidiomycota</taxon>
        <taxon>Ustilaginomycotina</taxon>
        <taxon>Exobasidiomycetes</taxon>
        <taxon>Microstromatales</taxon>
        <taxon>Microstromatales incertae sedis</taxon>
        <taxon>Pseudomicrostroma</taxon>
    </lineage>
</organism>
<feature type="compositionally biased region" description="Basic residues" evidence="1">
    <location>
        <begin position="240"/>
        <end position="255"/>
    </location>
</feature>
<feature type="region of interest" description="Disordered" evidence="1">
    <location>
        <begin position="553"/>
        <end position="573"/>
    </location>
</feature>
<dbReference type="OrthoDB" id="331341at2759"/>
<feature type="compositionally biased region" description="Basic and acidic residues" evidence="1">
    <location>
        <begin position="391"/>
        <end position="402"/>
    </location>
</feature>
<feature type="region of interest" description="Disordered" evidence="1">
    <location>
        <begin position="336"/>
        <end position="363"/>
    </location>
</feature>
<feature type="compositionally biased region" description="Basic and acidic residues" evidence="1">
    <location>
        <begin position="337"/>
        <end position="357"/>
    </location>
</feature>
<dbReference type="PROSITE" id="PS50829">
    <property type="entry name" value="GYF"/>
    <property type="match status" value="1"/>
</dbReference>
<dbReference type="EMBL" id="KZ819340">
    <property type="protein sequence ID" value="PWN17802.1"/>
    <property type="molecule type" value="Genomic_DNA"/>
</dbReference>
<name>A0A316TWC9_9BASI</name>
<dbReference type="InterPro" id="IPR003169">
    <property type="entry name" value="GYF"/>
</dbReference>
<feature type="compositionally biased region" description="Low complexity" evidence="1">
    <location>
        <begin position="446"/>
        <end position="460"/>
    </location>
</feature>
<feature type="compositionally biased region" description="Low complexity" evidence="1">
    <location>
        <begin position="135"/>
        <end position="153"/>
    </location>
</feature>
<feature type="compositionally biased region" description="Low complexity" evidence="1">
    <location>
        <begin position="409"/>
        <end position="438"/>
    </location>
</feature>
<proteinExistence type="predicted"/>
<dbReference type="PANTHER" id="PTHR13138:SF3">
    <property type="entry name" value="CD2 ANTIGEN CYTOPLASMIC TAIL-BINDING PROTEIN 2"/>
    <property type="match status" value="1"/>
</dbReference>
<dbReference type="AlphaFoldDB" id="A0A316TWC9"/>
<evidence type="ECO:0000313" key="3">
    <source>
        <dbReference type="EMBL" id="PWN17802.1"/>
    </source>
</evidence>
<feature type="compositionally biased region" description="Acidic residues" evidence="1">
    <location>
        <begin position="182"/>
        <end position="215"/>
    </location>
</feature>
<dbReference type="STRING" id="1684307.A0A316TWC9"/>
<dbReference type="RefSeq" id="XP_025344962.1">
    <property type="nucleotide sequence ID" value="XM_025493470.1"/>
</dbReference>
<keyword evidence="4" id="KW-1185">Reference proteome</keyword>
<feature type="domain" description="GYF" evidence="2">
    <location>
        <begin position="555"/>
        <end position="610"/>
    </location>
</feature>
<reference evidence="3 4" key="1">
    <citation type="journal article" date="2018" name="Mol. Biol. Evol.">
        <title>Broad Genomic Sampling Reveals a Smut Pathogenic Ancestry of the Fungal Clade Ustilaginomycotina.</title>
        <authorList>
            <person name="Kijpornyongpan T."/>
            <person name="Mondo S.J."/>
            <person name="Barry K."/>
            <person name="Sandor L."/>
            <person name="Lee J."/>
            <person name="Lipzen A."/>
            <person name="Pangilinan J."/>
            <person name="LaButti K."/>
            <person name="Hainaut M."/>
            <person name="Henrissat B."/>
            <person name="Grigoriev I.V."/>
            <person name="Spatafora J.W."/>
            <person name="Aime M.C."/>
        </authorList>
    </citation>
    <scope>NUCLEOTIDE SEQUENCE [LARGE SCALE GENOMIC DNA]</scope>
    <source>
        <strain evidence="3 4">MCA 4718</strain>
    </source>
</reference>
<dbReference type="InterPro" id="IPR039905">
    <property type="entry name" value="CD2BP2/Lin1"/>
</dbReference>